<sequence length="303" mass="34671">MSHFPTPRTCSPQTGSFVVFSLDPISMVKDLCIPSLTHACQRLGTGKYVAYIGQLDQAVPSSTHVSTELHFVFQETPPNKFDWVSPALLDSVPAYSVTPVEEERVRALMNVDVKKWNRDRSGRGGVQPRLRRSPRRRLEPIIWSEMATPLARNHAESQHFIDDDDDESFHTAYTSPKDDDEDVLEYLYSSAQRFAQSADALRSMATSIGRHKSTLEPIITISYDLSSVTNLLPPQQYFQEWNDLQNLIQRFKLKDLKLKSELCQMPQRIPPNKKSWFIRALFSWQGKRKFSGSSPHFVSGRRV</sequence>
<protein>
    <submittedName>
        <fullName evidence="1">Uncharacterized protein</fullName>
    </submittedName>
</protein>
<evidence type="ECO:0000313" key="2">
    <source>
        <dbReference type="Proteomes" id="UP000772434"/>
    </source>
</evidence>
<gene>
    <name evidence="1" type="ORF">BDP27DRAFT_1327487</name>
</gene>
<dbReference type="Proteomes" id="UP000772434">
    <property type="component" value="Unassembled WGS sequence"/>
</dbReference>
<proteinExistence type="predicted"/>
<dbReference type="OrthoDB" id="3054891at2759"/>
<organism evidence="1 2">
    <name type="scientific">Rhodocollybia butyracea</name>
    <dbReference type="NCBI Taxonomy" id="206335"/>
    <lineage>
        <taxon>Eukaryota</taxon>
        <taxon>Fungi</taxon>
        <taxon>Dikarya</taxon>
        <taxon>Basidiomycota</taxon>
        <taxon>Agaricomycotina</taxon>
        <taxon>Agaricomycetes</taxon>
        <taxon>Agaricomycetidae</taxon>
        <taxon>Agaricales</taxon>
        <taxon>Marasmiineae</taxon>
        <taxon>Omphalotaceae</taxon>
        <taxon>Rhodocollybia</taxon>
    </lineage>
</organism>
<comment type="caution">
    <text evidence="1">The sequence shown here is derived from an EMBL/GenBank/DDBJ whole genome shotgun (WGS) entry which is preliminary data.</text>
</comment>
<dbReference type="EMBL" id="JADNRY010000062">
    <property type="protein sequence ID" value="KAF9068342.1"/>
    <property type="molecule type" value="Genomic_DNA"/>
</dbReference>
<keyword evidence="2" id="KW-1185">Reference proteome</keyword>
<name>A0A9P5U706_9AGAR</name>
<accession>A0A9P5U706</accession>
<reference evidence="1" key="1">
    <citation type="submission" date="2020-11" db="EMBL/GenBank/DDBJ databases">
        <authorList>
            <consortium name="DOE Joint Genome Institute"/>
            <person name="Ahrendt S."/>
            <person name="Riley R."/>
            <person name="Andreopoulos W."/>
            <person name="Labutti K."/>
            <person name="Pangilinan J."/>
            <person name="Ruiz-Duenas F.J."/>
            <person name="Barrasa J.M."/>
            <person name="Sanchez-Garcia M."/>
            <person name="Camarero S."/>
            <person name="Miyauchi S."/>
            <person name="Serrano A."/>
            <person name="Linde D."/>
            <person name="Babiker R."/>
            <person name="Drula E."/>
            <person name="Ayuso-Fernandez I."/>
            <person name="Pacheco R."/>
            <person name="Padilla G."/>
            <person name="Ferreira P."/>
            <person name="Barriuso J."/>
            <person name="Kellner H."/>
            <person name="Castanera R."/>
            <person name="Alfaro M."/>
            <person name="Ramirez L."/>
            <person name="Pisabarro A.G."/>
            <person name="Kuo A."/>
            <person name="Tritt A."/>
            <person name="Lipzen A."/>
            <person name="He G."/>
            <person name="Yan M."/>
            <person name="Ng V."/>
            <person name="Cullen D."/>
            <person name="Martin F."/>
            <person name="Rosso M.-N."/>
            <person name="Henrissat B."/>
            <person name="Hibbett D."/>
            <person name="Martinez A.T."/>
            <person name="Grigoriev I.V."/>
        </authorList>
    </citation>
    <scope>NUCLEOTIDE SEQUENCE</scope>
    <source>
        <strain evidence="1">AH 40177</strain>
    </source>
</reference>
<evidence type="ECO:0000313" key="1">
    <source>
        <dbReference type="EMBL" id="KAF9068342.1"/>
    </source>
</evidence>
<dbReference type="AlphaFoldDB" id="A0A9P5U706"/>